<name>A0AAV7LDR2_PLEWA</name>
<accession>A0AAV7LDR2</accession>
<gene>
    <name evidence="1" type="ORF">NDU88_002288</name>
</gene>
<keyword evidence="2" id="KW-1185">Reference proteome</keyword>
<evidence type="ECO:0000313" key="1">
    <source>
        <dbReference type="EMBL" id="KAJ1089137.1"/>
    </source>
</evidence>
<dbReference type="Proteomes" id="UP001066276">
    <property type="component" value="Chromosome 11"/>
</dbReference>
<reference evidence="1" key="1">
    <citation type="journal article" date="2022" name="bioRxiv">
        <title>Sequencing and chromosome-scale assembly of the giantPleurodeles waltlgenome.</title>
        <authorList>
            <person name="Brown T."/>
            <person name="Elewa A."/>
            <person name="Iarovenko S."/>
            <person name="Subramanian E."/>
            <person name="Araus A.J."/>
            <person name="Petzold A."/>
            <person name="Susuki M."/>
            <person name="Suzuki K.-i.T."/>
            <person name="Hayashi T."/>
            <person name="Toyoda A."/>
            <person name="Oliveira C."/>
            <person name="Osipova E."/>
            <person name="Leigh N.D."/>
            <person name="Simon A."/>
            <person name="Yun M.H."/>
        </authorList>
    </citation>
    <scope>NUCLEOTIDE SEQUENCE</scope>
    <source>
        <strain evidence="1">20211129_DDA</strain>
        <tissue evidence="1">Liver</tissue>
    </source>
</reference>
<organism evidence="1 2">
    <name type="scientific">Pleurodeles waltl</name>
    <name type="common">Iberian ribbed newt</name>
    <dbReference type="NCBI Taxonomy" id="8319"/>
    <lineage>
        <taxon>Eukaryota</taxon>
        <taxon>Metazoa</taxon>
        <taxon>Chordata</taxon>
        <taxon>Craniata</taxon>
        <taxon>Vertebrata</taxon>
        <taxon>Euteleostomi</taxon>
        <taxon>Amphibia</taxon>
        <taxon>Batrachia</taxon>
        <taxon>Caudata</taxon>
        <taxon>Salamandroidea</taxon>
        <taxon>Salamandridae</taxon>
        <taxon>Pleurodelinae</taxon>
        <taxon>Pleurodeles</taxon>
    </lineage>
</organism>
<proteinExistence type="predicted"/>
<comment type="caution">
    <text evidence="1">The sequence shown here is derived from an EMBL/GenBank/DDBJ whole genome shotgun (WGS) entry which is preliminary data.</text>
</comment>
<dbReference type="EMBL" id="JANPWB010000015">
    <property type="protein sequence ID" value="KAJ1089137.1"/>
    <property type="molecule type" value="Genomic_DNA"/>
</dbReference>
<evidence type="ECO:0000313" key="2">
    <source>
        <dbReference type="Proteomes" id="UP001066276"/>
    </source>
</evidence>
<dbReference type="AlphaFoldDB" id="A0AAV7LDR2"/>
<protein>
    <submittedName>
        <fullName evidence="1">Uncharacterized protein</fullName>
    </submittedName>
</protein>
<sequence length="186" mass="19093">MGLLAGLRRWARLVLGPQGKARLARAGGLLLLRTPGGCFLTPAEEAHVVSVAGEGPRRSCWATAPPGRAAPPAARCLVWPCCGGGAEDGRGCSASGEAAELHKSGVGRWRPPEQHGLWSEEAPLELVAVGPPVQGSAWGLGSGDLQACPGPPVIGPCRDGLEAVFAGRIGLGGTLEVFFWRIVGPL</sequence>